<evidence type="ECO:0000259" key="1">
    <source>
        <dbReference type="Pfam" id="PF08670"/>
    </source>
</evidence>
<protein>
    <submittedName>
        <fullName evidence="2">MEKHLA domain-containing protein</fullName>
    </submittedName>
</protein>
<dbReference type="STRING" id="655015.B1812_01870"/>
<dbReference type="InterPro" id="IPR013978">
    <property type="entry name" value="MEKHLA"/>
</dbReference>
<dbReference type="OrthoDB" id="9794448at2"/>
<dbReference type="Proteomes" id="UP000193978">
    <property type="component" value="Chromosome"/>
</dbReference>
<sequence length="165" mass="17956">MSLAAERASFAGLPEALQTRWTAHSRALLDSYRARVGRELIARGGGAREEAERLFAAPFVAVSHGAEADPILNYGNGVALALWEVSPQQLIATPSRLTAEAEVREAREHVLQETARKGFVTGYTGVRVSRTGRRFRILDVTVWNVTDADGSPCGQAATFAHWEPL</sequence>
<evidence type="ECO:0000313" key="2">
    <source>
        <dbReference type="EMBL" id="ARN80033.1"/>
    </source>
</evidence>
<reference evidence="2 3" key="1">
    <citation type="submission" date="2017-02" db="EMBL/GenBank/DDBJ databases">
        <authorList>
            <person name="Peterson S.W."/>
        </authorList>
    </citation>
    <scope>NUCLEOTIDE SEQUENCE [LARGE SCALE GENOMIC DNA]</scope>
    <source>
        <strain evidence="2 3">S285</strain>
    </source>
</reference>
<evidence type="ECO:0000313" key="3">
    <source>
        <dbReference type="Proteomes" id="UP000193978"/>
    </source>
</evidence>
<name>A0A1W6MR13_9HYPH</name>
<gene>
    <name evidence="2" type="ORF">B1812_01870</name>
</gene>
<keyword evidence="3" id="KW-1185">Reference proteome</keyword>
<dbReference type="KEGG" id="mbry:B1812_01870"/>
<dbReference type="Pfam" id="PF08670">
    <property type="entry name" value="MEKHLA"/>
    <property type="match status" value="1"/>
</dbReference>
<accession>A0A1W6MR13</accession>
<proteinExistence type="predicted"/>
<dbReference type="EMBL" id="CP019948">
    <property type="protein sequence ID" value="ARN80033.1"/>
    <property type="molecule type" value="Genomic_DNA"/>
</dbReference>
<dbReference type="AlphaFoldDB" id="A0A1W6MR13"/>
<feature type="domain" description="MEKHLA" evidence="1">
    <location>
        <begin position="23"/>
        <end position="163"/>
    </location>
</feature>
<dbReference type="RefSeq" id="WP_085770089.1">
    <property type="nucleotide sequence ID" value="NZ_AP027149.1"/>
</dbReference>
<organism evidence="2 3">
    <name type="scientific">Methylocystis bryophila</name>
    <dbReference type="NCBI Taxonomy" id="655015"/>
    <lineage>
        <taxon>Bacteria</taxon>
        <taxon>Pseudomonadati</taxon>
        <taxon>Pseudomonadota</taxon>
        <taxon>Alphaproteobacteria</taxon>
        <taxon>Hyphomicrobiales</taxon>
        <taxon>Methylocystaceae</taxon>
        <taxon>Methylocystis</taxon>
    </lineage>
</organism>